<dbReference type="PROSITE" id="PS50943">
    <property type="entry name" value="HTH_CROC1"/>
    <property type="match status" value="1"/>
</dbReference>
<evidence type="ECO:0000259" key="1">
    <source>
        <dbReference type="PROSITE" id="PS50943"/>
    </source>
</evidence>
<evidence type="ECO:0000313" key="3">
    <source>
        <dbReference type="Proteomes" id="UP000215043"/>
    </source>
</evidence>
<organism evidence="2 3">
    <name type="scientific">Actinopolyspora erythraea</name>
    <dbReference type="NCBI Taxonomy" id="414996"/>
    <lineage>
        <taxon>Bacteria</taxon>
        <taxon>Bacillati</taxon>
        <taxon>Actinomycetota</taxon>
        <taxon>Actinomycetes</taxon>
        <taxon>Actinopolysporales</taxon>
        <taxon>Actinopolysporaceae</taxon>
        <taxon>Actinopolyspora</taxon>
    </lineage>
</organism>
<proteinExistence type="predicted"/>
<feature type="domain" description="HTH cro/C1-type" evidence="1">
    <location>
        <begin position="22"/>
        <end position="75"/>
    </location>
</feature>
<dbReference type="KEGG" id="aey:CDG81_09740"/>
<dbReference type="InterPro" id="IPR043917">
    <property type="entry name" value="DUF5753"/>
</dbReference>
<dbReference type="Pfam" id="PF13560">
    <property type="entry name" value="HTH_31"/>
    <property type="match status" value="1"/>
</dbReference>
<sequence>MQYSEGVNVAGSARQIYLGQQLRDLRRSAGLSLDDVAERLERNRTTIGHWERGATRVSAQDLEALLTMYEVSEELAEQLRELRRDSHKRGWWHSYKLPSFVKPFLSFESEAVEVFNFELGTIPGLLQTEEYARATHESGRLELSDEELREWVEARIRRQARLDPGGGLTLHTVIAEEALRRVVGSPDLMVRQIEYLEEMSKKSSVNLRVLPFKHGSHVGIHGPIMVLRSSDPHHGEVAYSDTPLGGHIIDDSRDVAELSRLYSSLEAQALPHTASYRMLRTIARDHVSAKE</sequence>
<dbReference type="SUPFAM" id="SSF47413">
    <property type="entry name" value="lambda repressor-like DNA-binding domains"/>
    <property type="match status" value="1"/>
</dbReference>
<dbReference type="CDD" id="cd00093">
    <property type="entry name" value="HTH_XRE"/>
    <property type="match status" value="1"/>
</dbReference>
<dbReference type="RefSeq" id="WP_094904584.1">
    <property type="nucleotide sequence ID" value="NZ_CP022752.1"/>
</dbReference>
<dbReference type="InterPro" id="IPR001387">
    <property type="entry name" value="Cro/C1-type_HTH"/>
</dbReference>
<protein>
    <recommendedName>
        <fullName evidence="1">HTH cro/C1-type domain-containing protein</fullName>
    </recommendedName>
</protein>
<dbReference type="Proteomes" id="UP000215043">
    <property type="component" value="Chromosome"/>
</dbReference>
<dbReference type="SMART" id="SM00530">
    <property type="entry name" value="HTH_XRE"/>
    <property type="match status" value="1"/>
</dbReference>
<accession>A0A223RRM0</accession>
<dbReference type="Pfam" id="PF19054">
    <property type="entry name" value="DUF5753"/>
    <property type="match status" value="1"/>
</dbReference>
<dbReference type="GO" id="GO:0003677">
    <property type="term" value="F:DNA binding"/>
    <property type="evidence" value="ECO:0007669"/>
    <property type="project" value="InterPro"/>
</dbReference>
<dbReference type="AlphaFoldDB" id="A0A223RRM0"/>
<dbReference type="OrthoDB" id="4285266at2"/>
<dbReference type="EMBL" id="CP022752">
    <property type="protein sequence ID" value="ASU78516.1"/>
    <property type="molecule type" value="Genomic_DNA"/>
</dbReference>
<reference evidence="2 3" key="1">
    <citation type="submission" date="2017-08" db="EMBL/GenBank/DDBJ databases">
        <title>The complete genome sequence of moderately halophilic actinomycete Actinopolyspora erythraea YIM 90600, the producer of novel erythromycin, novel actinopolysporins A-C and tubercidin.</title>
        <authorList>
            <person name="Yin M."/>
            <person name="Tang S."/>
        </authorList>
    </citation>
    <scope>NUCLEOTIDE SEQUENCE [LARGE SCALE GENOMIC DNA]</scope>
    <source>
        <strain evidence="2 3">YIM 90600</strain>
    </source>
</reference>
<name>A0A223RRM0_9ACTN</name>
<gene>
    <name evidence="2" type="ORF">CDG81_09740</name>
</gene>
<evidence type="ECO:0000313" key="2">
    <source>
        <dbReference type="EMBL" id="ASU78516.1"/>
    </source>
</evidence>
<dbReference type="Gene3D" id="1.10.260.40">
    <property type="entry name" value="lambda repressor-like DNA-binding domains"/>
    <property type="match status" value="1"/>
</dbReference>
<dbReference type="InterPro" id="IPR010982">
    <property type="entry name" value="Lambda_DNA-bd_dom_sf"/>
</dbReference>